<protein>
    <submittedName>
        <fullName evidence="1">14482_t:CDS:1</fullName>
    </submittedName>
</protein>
<gene>
    <name evidence="1" type="ORF">SPELUC_LOCUS12041</name>
</gene>
<evidence type="ECO:0000313" key="2">
    <source>
        <dbReference type="Proteomes" id="UP000789366"/>
    </source>
</evidence>
<name>A0ACA9PN54_9GLOM</name>
<comment type="caution">
    <text evidence="1">The sequence shown here is derived from an EMBL/GenBank/DDBJ whole genome shotgun (WGS) entry which is preliminary data.</text>
</comment>
<organism evidence="1 2">
    <name type="scientific">Cetraspora pellucida</name>
    <dbReference type="NCBI Taxonomy" id="1433469"/>
    <lineage>
        <taxon>Eukaryota</taxon>
        <taxon>Fungi</taxon>
        <taxon>Fungi incertae sedis</taxon>
        <taxon>Mucoromycota</taxon>
        <taxon>Glomeromycotina</taxon>
        <taxon>Glomeromycetes</taxon>
        <taxon>Diversisporales</taxon>
        <taxon>Gigasporaceae</taxon>
        <taxon>Cetraspora</taxon>
    </lineage>
</organism>
<keyword evidence="2" id="KW-1185">Reference proteome</keyword>
<sequence length="126" mass="15133">MSKSGIISLKKPTEEGRRIFRNKIDGIRIVFEKWRTGNIRVLFVKDNKIVDVPTGYKFRYSYGDRYEDGNKASNVDGILCYMLSNDLYNYKIFYNDKIIFNFYNMMQFSIWKDKDIFGYNRKKNKT</sequence>
<proteinExistence type="predicted"/>
<evidence type="ECO:0000313" key="1">
    <source>
        <dbReference type="EMBL" id="CAG8714806.1"/>
    </source>
</evidence>
<accession>A0ACA9PN54</accession>
<reference evidence="1" key="1">
    <citation type="submission" date="2021-06" db="EMBL/GenBank/DDBJ databases">
        <authorList>
            <person name="Kallberg Y."/>
            <person name="Tangrot J."/>
            <person name="Rosling A."/>
        </authorList>
    </citation>
    <scope>NUCLEOTIDE SEQUENCE</scope>
    <source>
        <strain evidence="1">28 12/20/2015</strain>
    </source>
</reference>
<dbReference type="Proteomes" id="UP000789366">
    <property type="component" value="Unassembled WGS sequence"/>
</dbReference>
<dbReference type="EMBL" id="CAJVPW010027211">
    <property type="protein sequence ID" value="CAG8714806.1"/>
    <property type="molecule type" value="Genomic_DNA"/>
</dbReference>